<dbReference type="Gene3D" id="3.60.10.10">
    <property type="entry name" value="Endonuclease/exonuclease/phosphatase"/>
    <property type="match status" value="1"/>
</dbReference>
<dbReference type="InterPro" id="IPR036875">
    <property type="entry name" value="Znf_CCHC_sf"/>
</dbReference>
<reference evidence="2 3" key="1">
    <citation type="submission" date="2021-06" db="EMBL/GenBank/DDBJ databases">
        <title>Caerostris darwini draft genome.</title>
        <authorList>
            <person name="Kono N."/>
            <person name="Arakawa K."/>
        </authorList>
    </citation>
    <scope>NUCLEOTIDE SEQUENCE [LARGE SCALE GENOMIC DNA]</scope>
</reference>
<sequence length="251" mass="28801">MNIGWERISYKEYIRPKQCFKSCKFGHLAKHCKEEKDLRTNCRSSEHTWKDCKASPKCINYQLWPITTPSPILKAATSTWETPEQLWRFSITLLLNDNDSFSLNELYSFENNITNISKAYKIAAYHSAPKAVIAIKTSFNSQAIHITKEVVVILANIYSTDLLLASIYCPPNNIEENLNTLRPILNKYNDFPMIILGDFNAKSRVWGQRNLGDRGSKLLPFCNQQDLNIENSPDSLPSFTSTRGESWIDLL</sequence>
<protein>
    <recommendedName>
        <fullName evidence="1">Endonuclease/exonuclease/phosphatase domain-containing protein</fullName>
    </recommendedName>
</protein>
<organism evidence="2 3">
    <name type="scientific">Caerostris darwini</name>
    <dbReference type="NCBI Taxonomy" id="1538125"/>
    <lineage>
        <taxon>Eukaryota</taxon>
        <taxon>Metazoa</taxon>
        <taxon>Ecdysozoa</taxon>
        <taxon>Arthropoda</taxon>
        <taxon>Chelicerata</taxon>
        <taxon>Arachnida</taxon>
        <taxon>Araneae</taxon>
        <taxon>Araneomorphae</taxon>
        <taxon>Entelegynae</taxon>
        <taxon>Araneoidea</taxon>
        <taxon>Araneidae</taxon>
        <taxon>Caerostris</taxon>
    </lineage>
</organism>
<dbReference type="SUPFAM" id="SSF56219">
    <property type="entry name" value="DNase I-like"/>
    <property type="match status" value="1"/>
</dbReference>
<comment type="caution">
    <text evidence="2">The sequence shown here is derived from an EMBL/GenBank/DDBJ whole genome shotgun (WGS) entry which is preliminary data.</text>
</comment>
<feature type="domain" description="Endonuclease/exonuclease/phosphatase" evidence="1">
    <location>
        <begin position="163"/>
        <end position="250"/>
    </location>
</feature>
<evidence type="ECO:0000313" key="2">
    <source>
        <dbReference type="EMBL" id="GIX87716.1"/>
    </source>
</evidence>
<dbReference type="EMBL" id="BPLQ01002024">
    <property type="protein sequence ID" value="GIX87716.1"/>
    <property type="molecule type" value="Genomic_DNA"/>
</dbReference>
<dbReference type="AlphaFoldDB" id="A0AAV4NVV3"/>
<dbReference type="InterPro" id="IPR005135">
    <property type="entry name" value="Endo/exonuclease/phosphatase"/>
</dbReference>
<keyword evidence="3" id="KW-1185">Reference proteome</keyword>
<dbReference type="GO" id="GO:0003676">
    <property type="term" value="F:nucleic acid binding"/>
    <property type="evidence" value="ECO:0007669"/>
    <property type="project" value="InterPro"/>
</dbReference>
<dbReference type="Pfam" id="PF14529">
    <property type="entry name" value="Exo_endo_phos_2"/>
    <property type="match status" value="1"/>
</dbReference>
<gene>
    <name evidence="2" type="primary">R1A1-elementORF2_26</name>
    <name evidence="2" type="ORF">CDAR_617071</name>
</gene>
<accession>A0AAV4NVV3</accession>
<name>A0AAV4NVV3_9ARAC</name>
<dbReference type="InterPro" id="IPR036691">
    <property type="entry name" value="Endo/exonu/phosph_ase_sf"/>
</dbReference>
<dbReference type="GO" id="GO:0003824">
    <property type="term" value="F:catalytic activity"/>
    <property type="evidence" value="ECO:0007669"/>
    <property type="project" value="InterPro"/>
</dbReference>
<dbReference type="Proteomes" id="UP001054837">
    <property type="component" value="Unassembled WGS sequence"/>
</dbReference>
<dbReference type="GO" id="GO:0008270">
    <property type="term" value="F:zinc ion binding"/>
    <property type="evidence" value="ECO:0007669"/>
    <property type="project" value="InterPro"/>
</dbReference>
<evidence type="ECO:0000313" key="3">
    <source>
        <dbReference type="Proteomes" id="UP001054837"/>
    </source>
</evidence>
<evidence type="ECO:0000259" key="1">
    <source>
        <dbReference type="Pfam" id="PF14529"/>
    </source>
</evidence>
<dbReference type="SUPFAM" id="SSF57756">
    <property type="entry name" value="Retrovirus zinc finger-like domains"/>
    <property type="match status" value="1"/>
</dbReference>
<proteinExistence type="predicted"/>